<comment type="subunit">
    <text evidence="2">Monomer. Binds 30S ribosomal subunits, but not 50S ribosomal subunits or 70S ribosomes.</text>
</comment>
<keyword evidence="2" id="KW-0963">Cytoplasm</keyword>
<sequence length="124" mass="14428">MQESKRQKQVGQLLQKELSDIFNRMGFNILEGGMISISSVRLTPDLLEARVYLSMFKIADTAGMILRIKERMGEIKKELGNRVGKQLRRVPELSLFLDDTLEYVFKMDELFKKIKEDDEGKENK</sequence>
<dbReference type="InterPro" id="IPR000238">
    <property type="entry name" value="RbfA"/>
</dbReference>
<protein>
    <recommendedName>
        <fullName evidence="2">Ribosome-binding factor A</fullName>
    </recommendedName>
</protein>
<comment type="subcellular location">
    <subcellularLocation>
        <location evidence="2">Cytoplasm</location>
    </subcellularLocation>
</comment>
<dbReference type="GO" id="GO:0043024">
    <property type="term" value="F:ribosomal small subunit binding"/>
    <property type="evidence" value="ECO:0007669"/>
    <property type="project" value="TreeGrafter"/>
</dbReference>
<comment type="similarity">
    <text evidence="2">Belongs to the RbfA family.</text>
</comment>
<dbReference type="RefSeq" id="WP_157301356.1">
    <property type="nucleotide sequence ID" value="NZ_BAAAZB010000002.1"/>
</dbReference>
<dbReference type="PANTHER" id="PTHR33515">
    <property type="entry name" value="RIBOSOME-BINDING FACTOR A, CHLOROPLASTIC-RELATED"/>
    <property type="match status" value="1"/>
</dbReference>
<evidence type="ECO:0000256" key="1">
    <source>
        <dbReference type="ARBA" id="ARBA00022517"/>
    </source>
</evidence>
<dbReference type="Proteomes" id="UP000468388">
    <property type="component" value="Unassembled WGS sequence"/>
</dbReference>
<accession>A0A6N8JEL6</accession>
<comment type="function">
    <text evidence="2">One of several proteins that assist in the late maturation steps of the functional core of the 30S ribosomal subunit. Associates with free 30S ribosomal subunits (but not with 30S subunits that are part of 70S ribosomes or polysomes). Required for efficient processing of 16S rRNA. May interact with the 5'-terminal helix region of 16S rRNA.</text>
</comment>
<dbReference type="InterPro" id="IPR015946">
    <property type="entry name" value="KH_dom-like_a/b"/>
</dbReference>
<dbReference type="Gene3D" id="3.30.300.20">
    <property type="match status" value="1"/>
</dbReference>
<organism evidence="3 4">
    <name type="scientific">Chitinophaga oryziterrae</name>
    <dbReference type="NCBI Taxonomy" id="1031224"/>
    <lineage>
        <taxon>Bacteria</taxon>
        <taxon>Pseudomonadati</taxon>
        <taxon>Bacteroidota</taxon>
        <taxon>Chitinophagia</taxon>
        <taxon>Chitinophagales</taxon>
        <taxon>Chitinophagaceae</taxon>
        <taxon>Chitinophaga</taxon>
    </lineage>
</organism>
<dbReference type="NCBIfam" id="TIGR00082">
    <property type="entry name" value="rbfA"/>
    <property type="match status" value="1"/>
</dbReference>
<comment type="caution">
    <text evidence="3">The sequence shown here is derived from an EMBL/GenBank/DDBJ whole genome shotgun (WGS) entry which is preliminary data.</text>
</comment>
<dbReference type="HAMAP" id="MF_00003">
    <property type="entry name" value="RbfA"/>
    <property type="match status" value="1"/>
</dbReference>
<dbReference type="OrthoDB" id="9811910at2"/>
<reference evidence="3 4" key="1">
    <citation type="submission" date="2019-12" db="EMBL/GenBank/DDBJ databases">
        <title>The draft genomic sequence of strain Chitinophaga oryziterrae JCM 16595.</title>
        <authorList>
            <person name="Zhang X."/>
        </authorList>
    </citation>
    <scope>NUCLEOTIDE SEQUENCE [LARGE SCALE GENOMIC DNA]</scope>
    <source>
        <strain evidence="3 4">JCM 16595</strain>
    </source>
</reference>
<evidence type="ECO:0000313" key="4">
    <source>
        <dbReference type="Proteomes" id="UP000468388"/>
    </source>
</evidence>
<dbReference type="InterPro" id="IPR023799">
    <property type="entry name" value="RbfA_dom_sf"/>
</dbReference>
<dbReference type="GO" id="GO:0030490">
    <property type="term" value="P:maturation of SSU-rRNA"/>
    <property type="evidence" value="ECO:0007669"/>
    <property type="project" value="UniProtKB-UniRule"/>
</dbReference>
<dbReference type="Pfam" id="PF02033">
    <property type="entry name" value="RBFA"/>
    <property type="match status" value="1"/>
</dbReference>
<keyword evidence="4" id="KW-1185">Reference proteome</keyword>
<dbReference type="AlphaFoldDB" id="A0A6N8JEL6"/>
<dbReference type="PANTHER" id="PTHR33515:SF1">
    <property type="entry name" value="RIBOSOME-BINDING FACTOR A, CHLOROPLASTIC-RELATED"/>
    <property type="match status" value="1"/>
</dbReference>
<proteinExistence type="inferred from homology"/>
<name>A0A6N8JEL6_9BACT</name>
<evidence type="ECO:0000256" key="2">
    <source>
        <dbReference type="HAMAP-Rule" id="MF_00003"/>
    </source>
</evidence>
<dbReference type="EMBL" id="WRXO01000005">
    <property type="protein sequence ID" value="MVT42749.1"/>
    <property type="molecule type" value="Genomic_DNA"/>
</dbReference>
<gene>
    <name evidence="2 3" type="primary">rbfA</name>
    <name evidence="3" type="ORF">GO495_19300</name>
</gene>
<keyword evidence="1 2" id="KW-0690">Ribosome biogenesis</keyword>
<dbReference type="SUPFAM" id="SSF89919">
    <property type="entry name" value="Ribosome-binding factor A, RbfA"/>
    <property type="match status" value="1"/>
</dbReference>
<evidence type="ECO:0000313" key="3">
    <source>
        <dbReference type="EMBL" id="MVT42749.1"/>
    </source>
</evidence>
<dbReference type="GO" id="GO:0005829">
    <property type="term" value="C:cytosol"/>
    <property type="evidence" value="ECO:0007669"/>
    <property type="project" value="TreeGrafter"/>
</dbReference>